<reference evidence="6" key="4">
    <citation type="journal article" date="2015" name="PLoS ONE">
        <title>Comprehensive Evaluation of Toxoplasma gondii VEG and Neospora caninum LIV Genomes with Tachyzoite Stage Transcriptome and Proteome Defines Novel Transcript Features.</title>
        <authorList>
            <person name="Ramaprasad A."/>
            <person name="Mourier T."/>
            <person name="Naeem R."/>
            <person name="Malas T.B."/>
            <person name="Moussa E."/>
            <person name="Panigrahi A."/>
            <person name="Vermont S.J."/>
            <person name="Otto T.D."/>
            <person name="Wastling J."/>
            <person name="Pain A."/>
        </authorList>
    </citation>
    <scope>NUCLEOTIDE SEQUENCE</scope>
    <source>
        <strain evidence="6">Liverpool</strain>
    </source>
</reference>
<evidence type="ECO:0000259" key="4">
    <source>
        <dbReference type="PROSITE" id="PS50157"/>
    </source>
</evidence>
<dbReference type="GeneID" id="13442649"/>
<feature type="region of interest" description="Disordered" evidence="3">
    <location>
        <begin position="982"/>
        <end position="1004"/>
    </location>
</feature>
<sequence length="1161" mass="125911">MVEAERGSSTSTKPGCLDTSRDFLSLASPPPSSFSRFNIDLDAVAASRLAASPVPSSRKRLRPDCLSPRASAASPVPCPSPSARTASPSPSPRLRAPPVSRYLQQLHPSLLPPPFRRLVVHALEREARAKQTRTDDEASSSVSSASAFSATAIYHLPTQTASVSQALLPSSSIFLLGFLQYLRSQRREHQAKQRQLLLESLLHADRFAAPLSASSALTSALRALYEAKPHLCFTCSRRFATSAQKTAHLRMHMELQQLSQTEEASVFSRRKGHAVRQRLAAAAASRPLWGGVSAWIQVAAAPDVFQRKRMLLQSQLMLPLGLGAGVQTPHASGCRAAEETLGSVRVFLAERVADLRSFAALEAKQTRGDGGADWGPDETRKFPSWFPRRLQRWLTEEWDVACAPGTEREREGAPGGREEDEGSLREERETMDCEQEREPESEPRNAHKPFMTKTEMRTWAWAFQDCENQHEHDTAAREICSLSCVESDARGVRTPQDGSEAIADPSSHAFAVGEGDPGCAPSPPGTRSIAFPADAQEEGRDLPEPDADQPRASLAGVSRGVCTPNGALCPVVRAAQRTLLRQLTREVCLHLGSLSSFFEEGSSSLVSPSSSVLRLPLSQAAEEAAAIAAAEDPPRLFLDSASAPLSTCAFCGEPFAIVFNELQQTLLLHGAVTVAWEATALLERLARQLSALRPEATKPGDATDDPETPAGRLEGGGSALKEEVHVNGDAAAREGPQALGICGEVKIQEEGTKREETEGTRSPKPELANSRAPAAPVGKSDEGSARSGALPLSETLPLGRQTGHASERPLSSTRPASLLLPHLTRSSDATDAYALHCLQQVPHASSSACQQLCGRWSLQPAVLSVAETVEAVSRENASAARQEQPGDSAREIERQAKSLEEAVALLEGAVATGDFLHADDVLRAFAEVEGERDKAETENCAPVLTTRHGARPGGDARHPSPLDDLLVECTENKSVFSREAFETAGTAPDTSPERQDKIQKARKDVRETGTVETVEELFPPNVVYLHCSCFTQLLRESEALLRLVRLLREHKATVVSAFEPLGADRGLDKMSLQLEETLEKLSAFHRLRPSLDSEAGVSRLLAEELRGGFPHRAVFSGKREREDGKACKVRSREESKESPTATRVPWARIRATDRARRRRFR</sequence>
<protein>
    <recommendedName>
        <fullName evidence="4">C2H2-type domain-containing protein</fullName>
    </recommendedName>
</protein>
<feature type="compositionally biased region" description="Low complexity" evidence="3">
    <location>
        <begin position="67"/>
        <end position="97"/>
    </location>
</feature>
<evidence type="ECO:0000313" key="7">
    <source>
        <dbReference type="Proteomes" id="UP000007494"/>
    </source>
</evidence>
<dbReference type="EMBL" id="FR823389">
    <property type="protein sequence ID" value="CBZ52777.1"/>
    <property type="molecule type" value="Genomic_DNA"/>
</dbReference>
<keyword evidence="2" id="KW-0175">Coiled coil</keyword>
<feature type="region of interest" description="Disordered" evidence="3">
    <location>
        <begin position="693"/>
        <end position="718"/>
    </location>
</feature>
<feature type="region of interest" description="Disordered" evidence="3">
    <location>
        <begin position="1"/>
        <end position="32"/>
    </location>
</feature>
<reference evidence="5" key="1">
    <citation type="submission" date="2011-02" db="EMBL/GenBank/DDBJ databases">
        <authorList>
            <person name="Aslett M."/>
        </authorList>
    </citation>
    <scope>NUCLEOTIDE SEQUENCE</scope>
    <source>
        <strain evidence="5">Liverpool</strain>
    </source>
</reference>
<dbReference type="Proteomes" id="UP000007494">
    <property type="component" value="Chromosome VIIb"/>
</dbReference>
<dbReference type="RefSeq" id="XP_003882809.1">
    <property type="nucleotide sequence ID" value="XM_003882760.1"/>
</dbReference>
<dbReference type="PROSITE" id="PS00028">
    <property type="entry name" value="ZINC_FINGER_C2H2_1"/>
    <property type="match status" value="1"/>
</dbReference>
<feature type="domain" description="C2H2-type" evidence="4">
    <location>
        <begin position="230"/>
        <end position="257"/>
    </location>
</feature>
<dbReference type="OMA" id="FTCSRRF"/>
<dbReference type="eggNOG" id="ENOG502QZAW">
    <property type="taxonomic scope" value="Eukaryota"/>
</dbReference>
<feature type="region of interest" description="Disordered" evidence="3">
    <location>
        <begin position="1120"/>
        <end position="1161"/>
    </location>
</feature>
<dbReference type="InParanoid" id="F0VGD3"/>
<feature type="compositionally biased region" description="Basic and acidic residues" evidence="3">
    <location>
        <begin position="746"/>
        <end position="764"/>
    </location>
</feature>
<dbReference type="GO" id="GO:0008270">
    <property type="term" value="F:zinc ion binding"/>
    <property type="evidence" value="ECO:0007669"/>
    <property type="project" value="UniProtKB-KW"/>
</dbReference>
<evidence type="ECO:0000256" key="3">
    <source>
        <dbReference type="SAM" id="MobiDB-lite"/>
    </source>
</evidence>
<name>F0VGD3_NEOCL</name>
<dbReference type="PROSITE" id="PS50157">
    <property type="entry name" value="ZINC_FINGER_C2H2_2"/>
    <property type="match status" value="1"/>
</dbReference>
<proteinExistence type="predicted"/>
<keyword evidence="7" id="KW-1185">Reference proteome</keyword>
<evidence type="ECO:0000256" key="2">
    <source>
        <dbReference type="SAM" id="Coils"/>
    </source>
</evidence>
<feature type="region of interest" description="Disordered" evidence="3">
    <location>
        <begin position="401"/>
        <end position="447"/>
    </location>
</feature>
<keyword evidence="1" id="KW-0479">Metal-binding</keyword>
<keyword evidence="1" id="KW-0863">Zinc-finger</keyword>
<feature type="coiled-coil region" evidence="2">
    <location>
        <begin position="889"/>
        <end position="938"/>
    </location>
</feature>
<dbReference type="InterPro" id="IPR013087">
    <property type="entry name" value="Znf_C2H2_type"/>
</dbReference>
<feature type="compositionally biased region" description="Basic and acidic residues" evidence="3">
    <location>
        <begin position="991"/>
        <end position="1004"/>
    </location>
</feature>
<accession>F0VGD3</accession>
<feature type="region of interest" description="Disordered" evidence="3">
    <location>
        <begin position="732"/>
        <end position="817"/>
    </location>
</feature>
<feature type="compositionally biased region" description="Basic and acidic residues" evidence="3">
    <location>
        <begin position="1120"/>
        <end position="1137"/>
    </location>
</feature>
<dbReference type="OrthoDB" id="333124at2759"/>
<evidence type="ECO:0000313" key="5">
    <source>
        <dbReference type="EMBL" id="CBZ52777.1"/>
    </source>
</evidence>
<evidence type="ECO:0000256" key="1">
    <source>
        <dbReference type="PROSITE-ProRule" id="PRU00042"/>
    </source>
</evidence>
<reference evidence="5" key="2">
    <citation type="submission" date="2011-03" db="EMBL/GenBank/DDBJ databases">
        <title>Comparative genomics and transcriptomics of Neospora caninum and Toxoplasma gondii.</title>
        <authorList>
            <person name="Reid A.J."/>
            <person name="Sohal A."/>
            <person name="Harris D."/>
            <person name="Quail M."/>
            <person name="Sanders M."/>
            <person name="Berriman M."/>
            <person name="Wastling J.M."/>
            <person name="Pain A."/>
        </authorList>
    </citation>
    <scope>NUCLEOTIDE SEQUENCE</scope>
    <source>
        <strain evidence="5">Liverpool</strain>
    </source>
</reference>
<dbReference type="EMBL" id="LN714482">
    <property type="protein sequence ID" value="CEL66759.1"/>
    <property type="molecule type" value="Genomic_DNA"/>
</dbReference>
<feature type="compositionally biased region" description="Basic and acidic residues" evidence="3">
    <location>
        <begin position="422"/>
        <end position="445"/>
    </location>
</feature>
<feature type="region of interest" description="Disordered" evidence="3">
    <location>
        <begin position="49"/>
        <end position="97"/>
    </location>
</feature>
<dbReference type="VEuPathDB" id="ToxoDB:NCLIV_025650"/>
<keyword evidence="1" id="KW-0862">Zinc</keyword>
<evidence type="ECO:0000313" key="6">
    <source>
        <dbReference type="EMBL" id="CEL66759.1"/>
    </source>
</evidence>
<dbReference type="AlphaFoldDB" id="F0VGD3"/>
<reference evidence="7" key="3">
    <citation type="journal article" date="2012" name="PLoS Pathog.">
        <title>Comparative genomics of the apicomplexan parasites Toxoplasma gondii and Neospora caninum: Coccidia differing in host range and transmission strategy.</title>
        <authorList>
            <person name="Reid A.J."/>
            <person name="Vermont S.J."/>
            <person name="Cotton J.A."/>
            <person name="Harris D."/>
            <person name="Hill-Cawthorne G.A."/>
            <person name="Konen-Waisman S."/>
            <person name="Latham S.M."/>
            <person name="Mourier T."/>
            <person name="Norton R."/>
            <person name="Quail M.A."/>
            <person name="Sanders M."/>
            <person name="Shanmugam D."/>
            <person name="Sohal A."/>
            <person name="Wasmuth J.D."/>
            <person name="Brunk B."/>
            <person name="Grigg M.E."/>
            <person name="Howard J.C."/>
            <person name="Parkinson J."/>
            <person name="Roos D.S."/>
            <person name="Trees A.J."/>
            <person name="Berriman M."/>
            <person name="Pain A."/>
            <person name="Wastling J.M."/>
        </authorList>
    </citation>
    <scope>NUCLEOTIDE SEQUENCE [LARGE SCALE GENOMIC DNA]</scope>
    <source>
        <strain evidence="7">Liverpool</strain>
    </source>
</reference>
<gene>
    <name evidence="6" type="ORF">BN1204_025650</name>
    <name evidence="5" type="ORF">NCLIV_025650</name>
</gene>
<organism evidence="5 7">
    <name type="scientific">Neospora caninum (strain Liverpool)</name>
    <dbReference type="NCBI Taxonomy" id="572307"/>
    <lineage>
        <taxon>Eukaryota</taxon>
        <taxon>Sar</taxon>
        <taxon>Alveolata</taxon>
        <taxon>Apicomplexa</taxon>
        <taxon>Conoidasida</taxon>
        <taxon>Coccidia</taxon>
        <taxon>Eucoccidiorida</taxon>
        <taxon>Eimeriorina</taxon>
        <taxon>Sarcocystidae</taxon>
        <taxon>Neospora</taxon>
    </lineage>
</organism>